<reference evidence="5" key="1">
    <citation type="journal article" date="2015" name="Nature">
        <title>Complex archaea that bridge the gap between prokaryotes and eukaryotes.</title>
        <authorList>
            <person name="Spang A."/>
            <person name="Saw J.H."/>
            <person name="Jorgensen S.L."/>
            <person name="Zaremba-Niedzwiedzka K."/>
            <person name="Martijn J."/>
            <person name="Lind A.E."/>
            <person name="van Eijk R."/>
            <person name="Schleper C."/>
            <person name="Guy L."/>
            <person name="Ettema T.J."/>
        </authorList>
    </citation>
    <scope>NUCLEOTIDE SEQUENCE</scope>
</reference>
<dbReference type="AlphaFoldDB" id="A0A0F9RE91"/>
<evidence type="ECO:0000256" key="3">
    <source>
        <dbReference type="ARBA" id="ARBA00022840"/>
    </source>
</evidence>
<comment type="caution">
    <text evidence="5">The sequence shown here is derived from an EMBL/GenBank/DDBJ whole genome shotgun (WGS) entry which is preliminary data.</text>
</comment>
<keyword evidence="2" id="KW-0547">Nucleotide-binding</keyword>
<proteinExistence type="predicted"/>
<dbReference type="InterPro" id="IPR003439">
    <property type="entry name" value="ABC_transporter-like_ATP-bd"/>
</dbReference>
<dbReference type="PANTHER" id="PTHR42781:SF4">
    <property type="entry name" value="SPERMIDINE_PUTRESCINE IMPORT ATP-BINDING PROTEIN POTA"/>
    <property type="match status" value="1"/>
</dbReference>
<sequence>MIEVRMARINKSFEDLKVLKDVSFVIKPGEFFTLLGPSGCGKTTLLRLILGSISPDEGRIYFGNEDVTAVPCHKRKAGIVYQNYALFPHMTVYKNIAFGLEIRGASDIATKIRDIMEKMNILGLEDRYPNQLSGGQQQRVALARTLVVRPRVLLLDEPLSNVDAKLRYELREEIKNLQKLMGITTLYVTHDQEEALIISDRIAIMDSGKIIEVGSPGDLYFNPEEDYTRDFLAVIERRLENLESFRKNSQHFI</sequence>
<dbReference type="Pfam" id="PF00005">
    <property type="entry name" value="ABC_tran"/>
    <property type="match status" value="1"/>
</dbReference>
<keyword evidence="1" id="KW-0813">Transport</keyword>
<dbReference type="Gene3D" id="3.40.50.300">
    <property type="entry name" value="P-loop containing nucleotide triphosphate hydrolases"/>
    <property type="match status" value="1"/>
</dbReference>
<evidence type="ECO:0000313" key="5">
    <source>
        <dbReference type="EMBL" id="KKN47902.1"/>
    </source>
</evidence>
<dbReference type="GO" id="GO:0005524">
    <property type="term" value="F:ATP binding"/>
    <property type="evidence" value="ECO:0007669"/>
    <property type="project" value="UniProtKB-KW"/>
</dbReference>
<dbReference type="GO" id="GO:0016887">
    <property type="term" value="F:ATP hydrolysis activity"/>
    <property type="evidence" value="ECO:0007669"/>
    <property type="project" value="InterPro"/>
</dbReference>
<dbReference type="InterPro" id="IPR003593">
    <property type="entry name" value="AAA+_ATPase"/>
</dbReference>
<name>A0A0F9RE91_9ZZZZ</name>
<organism evidence="5">
    <name type="scientific">marine sediment metagenome</name>
    <dbReference type="NCBI Taxonomy" id="412755"/>
    <lineage>
        <taxon>unclassified sequences</taxon>
        <taxon>metagenomes</taxon>
        <taxon>ecological metagenomes</taxon>
    </lineage>
</organism>
<dbReference type="PROSITE" id="PS50893">
    <property type="entry name" value="ABC_TRANSPORTER_2"/>
    <property type="match status" value="1"/>
</dbReference>
<gene>
    <name evidence="5" type="ORF">LCGC14_0658010</name>
</gene>
<dbReference type="PROSITE" id="PS00211">
    <property type="entry name" value="ABC_TRANSPORTER_1"/>
    <property type="match status" value="1"/>
</dbReference>
<evidence type="ECO:0000259" key="4">
    <source>
        <dbReference type="PROSITE" id="PS50893"/>
    </source>
</evidence>
<dbReference type="PANTHER" id="PTHR42781">
    <property type="entry name" value="SPERMIDINE/PUTRESCINE IMPORT ATP-BINDING PROTEIN POTA"/>
    <property type="match status" value="1"/>
</dbReference>
<dbReference type="SUPFAM" id="SSF52540">
    <property type="entry name" value="P-loop containing nucleoside triphosphate hydrolases"/>
    <property type="match status" value="1"/>
</dbReference>
<dbReference type="InterPro" id="IPR027417">
    <property type="entry name" value="P-loop_NTPase"/>
</dbReference>
<evidence type="ECO:0000256" key="2">
    <source>
        <dbReference type="ARBA" id="ARBA00022741"/>
    </source>
</evidence>
<dbReference type="FunFam" id="3.40.50.300:FF:000425">
    <property type="entry name" value="Probable ABC transporter, ATP-binding subunit"/>
    <property type="match status" value="1"/>
</dbReference>
<dbReference type="EMBL" id="LAZR01001250">
    <property type="protein sequence ID" value="KKN47902.1"/>
    <property type="molecule type" value="Genomic_DNA"/>
</dbReference>
<evidence type="ECO:0000256" key="1">
    <source>
        <dbReference type="ARBA" id="ARBA00022448"/>
    </source>
</evidence>
<accession>A0A0F9RE91</accession>
<dbReference type="InterPro" id="IPR017871">
    <property type="entry name" value="ABC_transporter-like_CS"/>
</dbReference>
<protein>
    <recommendedName>
        <fullName evidence="4">ABC transporter domain-containing protein</fullName>
    </recommendedName>
</protein>
<dbReference type="SMART" id="SM00382">
    <property type="entry name" value="AAA"/>
    <property type="match status" value="1"/>
</dbReference>
<dbReference type="InterPro" id="IPR050093">
    <property type="entry name" value="ABC_SmlMolc_Importer"/>
</dbReference>
<feature type="domain" description="ABC transporter" evidence="4">
    <location>
        <begin position="4"/>
        <end position="232"/>
    </location>
</feature>
<keyword evidence="3" id="KW-0067">ATP-binding</keyword>